<accession>A0A6J7S7K5</accession>
<evidence type="ECO:0000313" key="1">
    <source>
        <dbReference type="EMBL" id="CAB5037059.1"/>
    </source>
</evidence>
<proteinExistence type="predicted"/>
<dbReference type="AlphaFoldDB" id="A0A6J7S7K5"/>
<name>A0A6J7S7K5_9ZZZZ</name>
<reference evidence="1" key="1">
    <citation type="submission" date="2020-05" db="EMBL/GenBank/DDBJ databases">
        <authorList>
            <person name="Chiriac C."/>
            <person name="Salcher M."/>
            <person name="Ghai R."/>
            <person name="Kavagutti S V."/>
        </authorList>
    </citation>
    <scope>NUCLEOTIDE SEQUENCE</scope>
</reference>
<organism evidence="1">
    <name type="scientific">freshwater metagenome</name>
    <dbReference type="NCBI Taxonomy" id="449393"/>
    <lineage>
        <taxon>unclassified sequences</taxon>
        <taxon>metagenomes</taxon>
        <taxon>ecological metagenomes</taxon>
    </lineage>
</organism>
<gene>
    <name evidence="1" type="ORF">UFOPK4173_01330</name>
</gene>
<dbReference type="EMBL" id="CAFBPW010000166">
    <property type="protein sequence ID" value="CAB5037059.1"/>
    <property type="molecule type" value="Genomic_DNA"/>
</dbReference>
<protein>
    <submittedName>
        <fullName evidence="1">Unannotated protein</fullName>
    </submittedName>
</protein>
<sequence length="59" mass="5985">MAMNGISGMIRNENMSALAVVAEVGGPTDLAIAGRGSGYAVSGHGGLQRLKLEGKKITK</sequence>